<reference evidence="3" key="1">
    <citation type="journal article" date="2018" name="Nat. Microbiol.">
        <title>Leveraging single-cell genomics to expand the fungal tree of life.</title>
        <authorList>
            <person name="Ahrendt S.R."/>
            <person name="Quandt C.A."/>
            <person name="Ciobanu D."/>
            <person name="Clum A."/>
            <person name="Salamov A."/>
            <person name="Andreopoulos B."/>
            <person name="Cheng J.F."/>
            <person name="Woyke T."/>
            <person name="Pelin A."/>
            <person name="Henrissat B."/>
            <person name="Reynolds N.K."/>
            <person name="Benny G.L."/>
            <person name="Smith M.E."/>
            <person name="James T.Y."/>
            <person name="Grigoriev I.V."/>
        </authorList>
    </citation>
    <scope>NUCLEOTIDE SEQUENCE [LARGE SCALE GENOMIC DNA]</scope>
    <source>
        <strain evidence="3">RSA 1356</strain>
    </source>
</reference>
<dbReference type="AlphaFoldDB" id="A0A4P9XMB9"/>
<name>A0A4P9XMB9_9FUNG</name>
<dbReference type="EMBL" id="KZ992775">
    <property type="protein sequence ID" value="RKP07044.1"/>
    <property type="molecule type" value="Genomic_DNA"/>
</dbReference>
<feature type="signal peptide" evidence="1">
    <location>
        <begin position="1"/>
        <end position="15"/>
    </location>
</feature>
<evidence type="ECO:0000256" key="1">
    <source>
        <dbReference type="SAM" id="SignalP"/>
    </source>
</evidence>
<gene>
    <name evidence="2" type="ORF">THASP1DRAFT_31135</name>
</gene>
<protein>
    <submittedName>
        <fullName evidence="2">Uncharacterized protein</fullName>
    </submittedName>
</protein>
<organism evidence="2 3">
    <name type="scientific">Thamnocephalis sphaerospora</name>
    <dbReference type="NCBI Taxonomy" id="78915"/>
    <lineage>
        <taxon>Eukaryota</taxon>
        <taxon>Fungi</taxon>
        <taxon>Fungi incertae sedis</taxon>
        <taxon>Zoopagomycota</taxon>
        <taxon>Zoopagomycotina</taxon>
        <taxon>Zoopagomycetes</taxon>
        <taxon>Zoopagales</taxon>
        <taxon>Sigmoideomycetaceae</taxon>
        <taxon>Thamnocephalis</taxon>
    </lineage>
</organism>
<proteinExistence type="predicted"/>
<accession>A0A4P9XMB9</accession>
<keyword evidence="3" id="KW-1185">Reference proteome</keyword>
<keyword evidence="1" id="KW-0732">Signal</keyword>
<dbReference type="Proteomes" id="UP000271241">
    <property type="component" value="Unassembled WGS sequence"/>
</dbReference>
<sequence>MLFVLCTFVFAGVLGAAIQRRNDEGQFLWDVIGFDATPSDMTTGVFHTYEPLHTAIRSPWKNLEWFKDGGIRLGREDRQDAFKRSIRF</sequence>
<evidence type="ECO:0000313" key="2">
    <source>
        <dbReference type="EMBL" id="RKP07044.1"/>
    </source>
</evidence>
<feature type="chain" id="PRO_5020918913" evidence="1">
    <location>
        <begin position="16"/>
        <end position="88"/>
    </location>
</feature>
<evidence type="ECO:0000313" key="3">
    <source>
        <dbReference type="Proteomes" id="UP000271241"/>
    </source>
</evidence>